<dbReference type="GO" id="GO:0005840">
    <property type="term" value="C:ribosome"/>
    <property type="evidence" value="ECO:0007669"/>
    <property type="project" value="UniProtKB-KW"/>
</dbReference>
<keyword evidence="2 4" id="KW-0689">Ribosomal protein</keyword>
<protein>
    <submittedName>
        <fullName evidence="5">50S ribosomal protein L38E</fullName>
    </submittedName>
</protein>
<dbReference type="STRING" id="583356.Igag_1541"/>
<evidence type="ECO:0000313" key="5">
    <source>
        <dbReference type="EMBL" id="ADM28343.1"/>
    </source>
</evidence>
<comment type="similarity">
    <text evidence="1 4">Belongs to the eukaryotic ribosomal protein eL38 family.</text>
</comment>
<dbReference type="EMBL" id="CP002098">
    <property type="protein sequence ID" value="ADM28343.1"/>
    <property type="molecule type" value="Genomic_DNA"/>
</dbReference>
<dbReference type="InterPro" id="IPR002675">
    <property type="entry name" value="Ribosomal_eL38"/>
</dbReference>
<dbReference type="HOGENOM" id="CLU_2766274_0_0_2"/>
<reference evidence="5 6" key="1">
    <citation type="journal article" date="2010" name="Stand. Genomic Sci.">
        <title>Complete genome sequence of Ignisphaera aggregans type strain (AQ1.S1).</title>
        <authorList>
            <person name="Goker M."/>
            <person name="Held B."/>
            <person name="Lapidus A."/>
            <person name="Nolan M."/>
            <person name="Spring S."/>
            <person name="Yasawong M."/>
            <person name="Lucas S."/>
            <person name="Glavina Del Rio T."/>
            <person name="Tice H."/>
            <person name="Cheng J.F."/>
            <person name="Goodwin L."/>
            <person name="Tapia R."/>
            <person name="Pitluck S."/>
            <person name="Liolios K."/>
            <person name="Ivanova N."/>
            <person name="Mavromatis K."/>
            <person name="Mikhailova N."/>
            <person name="Pati A."/>
            <person name="Chen A."/>
            <person name="Palaniappan K."/>
            <person name="Brambilla E."/>
            <person name="Land M."/>
            <person name="Hauser L."/>
            <person name="Chang Y.J."/>
            <person name="Jeffries C.D."/>
            <person name="Brettin T."/>
            <person name="Detter J.C."/>
            <person name="Han C."/>
            <person name="Rohde M."/>
            <person name="Sikorski J."/>
            <person name="Woyke T."/>
            <person name="Bristow J."/>
            <person name="Eisen J.A."/>
            <person name="Markowitz V."/>
            <person name="Hugenholtz P."/>
            <person name="Kyrpides N.C."/>
            <person name="Klenk H.P."/>
        </authorList>
    </citation>
    <scope>NUCLEOTIDE SEQUENCE [LARGE SCALE GENOMIC DNA]</scope>
    <source>
        <strain evidence="6">DSM 17230 / JCM 13409 / AQ1.S1</strain>
    </source>
</reference>
<dbReference type="GO" id="GO:0006412">
    <property type="term" value="P:translation"/>
    <property type="evidence" value="ECO:0007669"/>
    <property type="project" value="InterPro"/>
</dbReference>
<evidence type="ECO:0000256" key="2">
    <source>
        <dbReference type="ARBA" id="ARBA00022980"/>
    </source>
</evidence>
<dbReference type="KEGG" id="iag:Igag_1541"/>
<dbReference type="GO" id="GO:0003735">
    <property type="term" value="F:structural constituent of ribosome"/>
    <property type="evidence" value="ECO:0007669"/>
    <property type="project" value="InterPro"/>
</dbReference>
<name>E0SR13_IGNAA</name>
<accession>E0SR13</accession>
<dbReference type="Pfam" id="PF01781">
    <property type="entry name" value="Ribosomal_L38e"/>
    <property type="match status" value="1"/>
</dbReference>
<dbReference type="BioCyc" id="IAGG583356:GHAH-1533-MONOMER"/>
<keyword evidence="6" id="KW-1185">Reference proteome</keyword>
<dbReference type="Proteomes" id="UP000001304">
    <property type="component" value="Chromosome"/>
</dbReference>
<evidence type="ECO:0000256" key="1">
    <source>
        <dbReference type="ARBA" id="ARBA00007803"/>
    </source>
</evidence>
<dbReference type="Gene3D" id="3.30.720.90">
    <property type="match status" value="1"/>
</dbReference>
<dbReference type="InterPro" id="IPR038464">
    <property type="entry name" value="Ribosomal_eL38_sf"/>
</dbReference>
<evidence type="ECO:0000256" key="4">
    <source>
        <dbReference type="RuleBase" id="RU003445"/>
    </source>
</evidence>
<evidence type="ECO:0000313" key="6">
    <source>
        <dbReference type="Proteomes" id="UP000001304"/>
    </source>
</evidence>
<proteinExistence type="inferred from homology"/>
<dbReference type="GO" id="GO:1990904">
    <property type="term" value="C:ribonucleoprotein complex"/>
    <property type="evidence" value="ECO:0007669"/>
    <property type="project" value="UniProtKB-KW"/>
</dbReference>
<keyword evidence="3 4" id="KW-0687">Ribonucleoprotein</keyword>
<gene>
    <name evidence="5" type="ordered locus">Igag_1541</name>
</gene>
<organism evidence="5 6">
    <name type="scientific">Ignisphaera aggregans (strain DSM 17230 / JCM 13409 / AQ1.S1)</name>
    <dbReference type="NCBI Taxonomy" id="583356"/>
    <lineage>
        <taxon>Archaea</taxon>
        <taxon>Thermoproteota</taxon>
        <taxon>Thermoprotei</taxon>
        <taxon>Desulfurococcales</taxon>
        <taxon>Desulfurococcaceae</taxon>
        <taxon>Ignisphaera</taxon>
    </lineage>
</organism>
<sequence length="70" mass="8193">MPIFVSDEKEFLDVAKRAIECRVKKNEKEGIAKVKARTKRYLYTFVIGLDKLNDFLNKLKNVCSNIKEIE</sequence>
<evidence type="ECO:0000256" key="3">
    <source>
        <dbReference type="ARBA" id="ARBA00023274"/>
    </source>
</evidence>
<dbReference type="AlphaFoldDB" id="E0SR13"/>